<comment type="caution">
    <text evidence="3">The sequence shown here is derived from an EMBL/GenBank/DDBJ whole genome shotgun (WGS) entry which is preliminary data.</text>
</comment>
<dbReference type="Proteomes" id="UP001604336">
    <property type="component" value="Unassembled WGS sequence"/>
</dbReference>
<protein>
    <recommendedName>
        <fullName evidence="2">DUF4408 domain-containing protein</fullName>
    </recommendedName>
</protein>
<proteinExistence type="predicted"/>
<gene>
    <name evidence="3" type="ORF">Adt_14109</name>
</gene>
<evidence type="ECO:0000259" key="2">
    <source>
        <dbReference type="Pfam" id="PF14364"/>
    </source>
</evidence>
<dbReference type="EMBL" id="JBFOLK010000004">
    <property type="protein sequence ID" value="KAL2517862.1"/>
    <property type="molecule type" value="Genomic_DNA"/>
</dbReference>
<dbReference type="Pfam" id="PF05553">
    <property type="entry name" value="DUF761"/>
    <property type="match status" value="1"/>
</dbReference>
<name>A0ABD1TYQ7_9LAMI</name>
<evidence type="ECO:0000313" key="3">
    <source>
        <dbReference type="EMBL" id="KAL2517862.1"/>
    </source>
</evidence>
<dbReference type="InterPro" id="IPR025520">
    <property type="entry name" value="DUF4408"/>
</dbReference>
<dbReference type="AlphaFoldDB" id="A0ABD1TYQ7"/>
<keyword evidence="1" id="KW-1133">Transmembrane helix</keyword>
<feature type="domain" description="DUF4408" evidence="2">
    <location>
        <begin position="10"/>
        <end position="42"/>
    </location>
</feature>
<keyword evidence="1" id="KW-0472">Membrane</keyword>
<dbReference type="Pfam" id="PF14364">
    <property type="entry name" value="DUF4408"/>
    <property type="match status" value="1"/>
</dbReference>
<dbReference type="PANTHER" id="PTHR33098">
    <property type="entry name" value="COTTON FIBER (DUF761)"/>
    <property type="match status" value="1"/>
</dbReference>
<evidence type="ECO:0000313" key="4">
    <source>
        <dbReference type="Proteomes" id="UP001604336"/>
    </source>
</evidence>
<sequence>MFEESASAIPSIWESMNSWFTPTVLFVLLNVVIATIAFTSTLTNQKQNHNQQQTDSQNDPQQQNIARSPSVLQRLKSINFYRSQDSHPKTVADSDTLFNLGSSDEAHNFEAQSQYFFQPSLPESVQENLETTQSQTHYIFQQDLHETQAHLIFEEEKVTHSDFQEVCEQKAEKNELQSMDEVYGELTGSHVIRTKSDTEPASSEIPVKLPARMRKSASLKSAFGHFEEDIVEAQRPASAREKGNSKLSEDHEVDAKADDFINKFKRQLKLQRLDSILGTKK</sequence>
<reference evidence="4" key="1">
    <citation type="submission" date="2024-07" db="EMBL/GenBank/DDBJ databases">
        <title>Two chromosome-level genome assemblies of Korean endemic species Abeliophyllum distichum and Forsythia ovata (Oleaceae).</title>
        <authorList>
            <person name="Jang H."/>
        </authorList>
    </citation>
    <scope>NUCLEOTIDE SEQUENCE [LARGE SCALE GENOMIC DNA]</scope>
</reference>
<keyword evidence="4" id="KW-1185">Reference proteome</keyword>
<dbReference type="PANTHER" id="PTHR33098:SF53">
    <property type="entry name" value="OS05G0540900 PROTEIN"/>
    <property type="match status" value="1"/>
</dbReference>
<dbReference type="InterPro" id="IPR008480">
    <property type="entry name" value="DUF761_pln"/>
</dbReference>
<organism evidence="3 4">
    <name type="scientific">Abeliophyllum distichum</name>
    <dbReference type="NCBI Taxonomy" id="126358"/>
    <lineage>
        <taxon>Eukaryota</taxon>
        <taxon>Viridiplantae</taxon>
        <taxon>Streptophyta</taxon>
        <taxon>Embryophyta</taxon>
        <taxon>Tracheophyta</taxon>
        <taxon>Spermatophyta</taxon>
        <taxon>Magnoliopsida</taxon>
        <taxon>eudicotyledons</taxon>
        <taxon>Gunneridae</taxon>
        <taxon>Pentapetalae</taxon>
        <taxon>asterids</taxon>
        <taxon>lamiids</taxon>
        <taxon>Lamiales</taxon>
        <taxon>Oleaceae</taxon>
        <taxon>Forsythieae</taxon>
        <taxon>Abeliophyllum</taxon>
    </lineage>
</organism>
<feature type="transmembrane region" description="Helical" evidence="1">
    <location>
        <begin position="20"/>
        <end position="42"/>
    </location>
</feature>
<accession>A0ABD1TYQ7</accession>
<keyword evidence="1" id="KW-0812">Transmembrane</keyword>
<evidence type="ECO:0000256" key="1">
    <source>
        <dbReference type="SAM" id="Phobius"/>
    </source>
</evidence>